<dbReference type="EMBL" id="JMIW01000002">
    <property type="protein sequence ID" value="KEO90773.1"/>
    <property type="molecule type" value="Genomic_DNA"/>
</dbReference>
<feature type="transmembrane region" description="Helical" evidence="4">
    <location>
        <begin position="33"/>
        <end position="52"/>
    </location>
</feature>
<sequence>MLLFFSTPLLTLIFATAFLVIWSRDRGRMENLALSIGWLLLTSGFSISLLSPDHWGRAIPAITHVPYALSAVAMSWGVLTRIGVKPPIVAQLWIAFTGFATLMLVQNVGNSIVADIYITNLTCGAMMMLTAQLFAQGAGRDLVERFLLVMLVLTAAQFFIRPVVSFMFDGPIAAESYRQSVYYFAFNWVFAFGSVLFGLAQISGSVKDQVTALQDKTSRDDLSGLLLRGEFEARVEAALARANVEGVNTALVIGDIDHFKQVNDIWGHLAGDAAIAAFGKMTEAMIRSSDIAGRVGGEEFCILVWNADEDIAAGLAERLRIRTSSLEIGNTSLDVRLTASFGVAQQEKGEGYRGIFARADSALYAAKQAGRNYVSRDSVVSKSASQANAKSAVQHQDRVSQNGGSPEKISLNDDLTPNSERYAG</sequence>
<dbReference type="GO" id="GO:0005886">
    <property type="term" value="C:plasma membrane"/>
    <property type="evidence" value="ECO:0007669"/>
    <property type="project" value="TreeGrafter"/>
</dbReference>
<evidence type="ECO:0000256" key="2">
    <source>
        <dbReference type="ARBA" id="ARBA00034247"/>
    </source>
</evidence>
<dbReference type="PROSITE" id="PS50887">
    <property type="entry name" value="GGDEF"/>
    <property type="match status" value="1"/>
</dbReference>
<dbReference type="SUPFAM" id="SSF55073">
    <property type="entry name" value="Nucleotide cyclase"/>
    <property type="match status" value="1"/>
</dbReference>
<evidence type="ECO:0000313" key="6">
    <source>
        <dbReference type="EMBL" id="KEO90773.1"/>
    </source>
</evidence>
<keyword evidence="4" id="KW-1133">Transmembrane helix</keyword>
<evidence type="ECO:0000256" key="1">
    <source>
        <dbReference type="ARBA" id="ARBA00012528"/>
    </source>
</evidence>
<dbReference type="NCBIfam" id="TIGR00254">
    <property type="entry name" value="GGDEF"/>
    <property type="match status" value="1"/>
</dbReference>
<feature type="transmembrane region" description="Helical" evidence="4">
    <location>
        <begin position="64"/>
        <end position="82"/>
    </location>
</feature>
<evidence type="ECO:0000313" key="7">
    <source>
        <dbReference type="Proteomes" id="UP000027647"/>
    </source>
</evidence>
<feature type="domain" description="GGDEF" evidence="5">
    <location>
        <begin position="247"/>
        <end position="379"/>
    </location>
</feature>
<comment type="catalytic activity">
    <reaction evidence="2">
        <text>2 GTP = 3',3'-c-di-GMP + 2 diphosphate</text>
        <dbReference type="Rhea" id="RHEA:24898"/>
        <dbReference type="ChEBI" id="CHEBI:33019"/>
        <dbReference type="ChEBI" id="CHEBI:37565"/>
        <dbReference type="ChEBI" id="CHEBI:58805"/>
        <dbReference type="EC" id="2.7.7.65"/>
    </reaction>
</comment>
<dbReference type="SMART" id="SM00267">
    <property type="entry name" value="GGDEF"/>
    <property type="match status" value="1"/>
</dbReference>
<dbReference type="Gene3D" id="3.30.70.270">
    <property type="match status" value="1"/>
</dbReference>
<dbReference type="InterPro" id="IPR029787">
    <property type="entry name" value="Nucleotide_cyclase"/>
</dbReference>
<keyword evidence="7" id="KW-1185">Reference proteome</keyword>
<accession>A0A074MFY4</accession>
<name>A0A074MFY4_ERYLO</name>
<dbReference type="AlphaFoldDB" id="A0A074MFY4"/>
<dbReference type="STRING" id="1044.EH31_06970"/>
<feature type="compositionally biased region" description="Polar residues" evidence="3">
    <location>
        <begin position="413"/>
        <end position="424"/>
    </location>
</feature>
<evidence type="ECO:0000256" key="3">
    <source>
        <dbReference type="SAM" id="MobiDB-lite"/>
    </source>
</evidence>
<dbReference type="GO" id="GO:0052621">
    <property type="term" value="F:diguanylate cyclase activity"/>
    <property type="evidence" value="ECO:0007669"/>
    <property type="project" value="UniProtKB-EC"/>
</dbReference>
<protein>
    <recommendedName>
        <fullName evidence="1">diguanylate cyclase</fullName>
        <ecNumber evidence="1">2.7.7.65</ecNumber>
    </recommendedName>
</protein>
<dbReference type="CDD" id="cd01949">
    <property type="entry name" value="GGDEF"/>
    <property type="match status" value="1"/>
</dbReference>
<dbReference type="EC" id="2.7.7.65" evidence="1"/>
<evidence type="ECO:0000259" key="5">
    <source>
        <dbReference type="PROSITE" id="PS50887"/>
    </source>
</evidence>
<dbReference type="GO" id="GO:0043709">
    <property type="term" value="P:cell adhesion involved in single-species biofilm formation"/>
    <property type="evidence" value="ECO:0007669"/>
    <property type="project" value="TreeGrafter"/>
</dbReference>
<feature type="transmembrane region" description="Helical" evidence="4">
    <location>
        <begin position="146"/>
        <end position="168"/>
    </location>
</feature>
<organism evidence="6 7">
    <name type="scientific">Erythrobacter longus</name>
    <dbReference type="NCBI Taxonomy" id="1044"/>
    <lineage>
        <taxon>Bacteria</taxon>
        <taxon>Pseudomonadati</taxon>
        <taxon>Pseudomonadota</taxon>
        <taxon>Alphaproteobacteria</taxon>
        <taxon>Sphingomonadales</taxon>
        <taxon>Erythrobacteraceae</taxon>
        <taxon>Erythrobacter/Porphyrobacter group</taxon>
        <taxon>Erythrobacter</taxon>
    </lineage>
</organism>
<comment type="caution">
    <text evidence="6">The sequence shown here is derived from an EMBL/GenBank/DDBJ whole genome shotgun (WGS) entry which is preliminary data.</text>
</comment>
<proteinExistence type="predicted"/>
<gene>
    <name evidence="6" type="ORF">EH31_06970</name>
</gene>
<feature type="transmembrane region" description="Helical" evidence="4">
    <location>
        <begin position="112"/>
        <end position="134"/>
    </location>
</feature>
<evidence type="ECO:0000256" key="4">
    <source>
        <dbReference type="SAM" id="Phobius"/>
    </source>
</evidence>
<dbReference type="eggNOG" id="COG3706">
    <property type="taxonomic scope" value="Bacteria"/>
</dbReference>
<dbReference type="GO" id="GO:1902201">
    <property type="term" value="P:negative regulation of bacterial-type flagellum-dependent cell motility"/>
    <property type="evidence" value="ECO:0007669"/>
    <property type="project" value="TreeGrafter"/>
</dbReference>
<feature type="region of interest" description="Disordered" evidence="3">
    <location>
        <begin position="385"/>
        <end position="424"/>
    </location>
</feature>
<reference evidence="6 7" key="1">
    <citation type="submission" date="2014-04" db="EMBL/GenBank/DDBJ databases">
        <title>A comprehensive comparison of genomes of Erythrobacter spp. strains.</title>
        <authorList>
            <person name="Zheng Q."/>
        </authorList>
    </citation>
    <scope>NUCLEOTIDE SEQUENCE [LARGE SCALE GENOMIC DNA]</scope>
    <source>
        <strain evidence="6 7">DSM 6997</strain>
    </source>
</reference>
<feature type="compositionally biased region" description="Low complexity" evidence="3">
    <location>
        <begin position="385"/>
        <end position="394"/>
    </location>
</feature>
<dbReference type="Proteomes" id="UP000027647">
    <property type="component" value="Unassembled WGS sequence"/>
</dbReference>
<dbReference type="InterPro" id="IPR043128">
    <property type="entry name" value="Rev_trsase/Diguanyl_cyclase"/>
</dbReference>
<feature type="transmembrane region" description="Helical" evidence="4">
    <location>
        <begin position="180"/>
        <end position="200"/>
    </location>
</feature>
<dbReference type="Pfam" id="PF00990">
    <property type="entry name" value="GGDEF"/>
    <property type="match status" value="1"/>
</dbReference>
<dbReference type="PANTHER" id="PTHR45138:SF9">
    <property type="entry name" value="DIGUANYLATE CYCLASE DGCM-RELATED"/>
    <property type="match status" value="1"/>
</dbReference>
<keyword evidence="4" id="KW-0472">Membrane</keyword>
<feature type="transmembrane region" description="Helical" evidence="4">
    <location>
        <begin position="88"/>
        <end position="105"/>
    </location>
</feature>
<dbReference type="InterPro" id="IPR000160">
    <property type="entry name" value="GGDEF_dom"/>
</dbReference>
<dbReference type="PANTHER" id="PTHR45138">
    <property type="entry name" value="REGULATORY COMPONENTS OF SENSORY TRANSDUCTION SYSTEM"/>
    <property type="match status" value="1"/>
</dbReference>
<dbReference type="InterPro" id="IPR050469">
    <property type="entry name" value="Diguanylate_Cyclase"/>
</dbReference>
<keyword evidence="4" id="KW-0812">Transmembrane</keyword>
<dbReference type="FunFam" id="3.30.70.270:FF:000001">
    <property type="entry name" value="Diguanylate cyclase domain protein"/>
    <property type="match status" value="1"/>
</dbReference>